<name>A0ABD0M3H2_9CAEN</name>
<gene>
    <name evidence="2" type="ORF">BaRGS_00002640</name>
</gene>
<dbReference type="AlphaFoldDB" id="A0ABD0M3H2"/>
<dbReference type="EMBL" id="JACVVK020000008">
    <property type="protein sequence ID" value="KAK7505918.1"/>
    <property type="molecule type" value="Genomic_DNA"/>
</dbReference>
<evidence type="ECO:0000256" key="1">
    <source>
        <dbReference type="SAM" id="MobiDB-lite"/>
    </source>
</evidence>
<feature type="region of interest" description="Disordered" evidence="1">
    <location>
        <begin position="31"/>
        <end position="51"/>
    </location>
</feature>
<evidence type="ECO:0000313" key="3">
    <source>
        <dbReference type="Proteomes" id="UP001519460"/>
    </source>
</evidence>
<sequence length="85" mass="9540">MKEQPKNNRFRFFPSRNVTELDGVRMKLAMARARRGKPGSRGRFSAEGKTQLPEPFSLRSSCVYVEALQGTGVQCRSVASPTKHL</sequence>
<proteinExistence type="predicted"/>
<dbReference type="Proteomes" id="UP001519460">
    <property type="component" value="Unassembled WGS sequence"/>
</dbReference>
<accession>A0ABD0M3H2</accession>
<comment type="caution">
    <text evidence="2">The sequence shown here is derived from an EMBL/GenBank/DDBJ whole genome shotgun (WGS) entry which is preliminary data.</text>
</comment>
<reference evidence="2 3" key="1">
    <citation type="journal article" date="2023" name="Sci. Data">
        <title>Genome assembly of the Korean intertidal mud-creeper Batillaria attramentaria.</title>
        <authorList>
            <person name="Patra A.K."/>
            <person name="Ho P.T."/>
            <person name="Jun S."/>
            <person name="Lee S.J."/>
            <person name="Kim Y."/>
            <person name="Won Y.J."/>
        </authorList>
    </citation>
    <scope>NUCLEOTIDE SEQUENCE [LARGE SCALE GENOMIC DNA]</scope>
    <source>
        <strain evidence="2">Wonlab-2016</strain>
    </source>
</reference>
<protein>
    <submittedName>
        <fullName evidence="2">Uncharacterized protein</fullName>
    </submittedName>
</protein>
<organism evidence="2 3">
    <name type="scientific">Batillaria attramentaria</name>
    <dbReference type="NCBI Taxonomy" id="370345"/>
    <lineage>
        <taxon>Eukaryota</taxon>
        <taxon>Metazoa</taxon>
        <taxon>Spiralia</taxon>
        <taxon>Lophotrochozoa</taxon>
        <taxon>Mollusca</taxon>
        <taxon>Gastropoda</taxon>
        <taxon>Caenogastropoda</taxon>
        <taxon>Sorbeoconcha</taxon>
        <taxon>Cerithioidea</taxon>
        <taxon>Batillariidae</taxon>
        <taxon>Batillaria</taxon>
    </lineage>
</organism>
<evidence type="ECO:0000313" key="2">
    <source>
        <dbReference type="EMBL" id="KAK7505918.1"/>
    </source>
</evidence>
<keyword evidence="3" id="KW-1185">Reference proteome</keyword>